<name>A0A397U480_9GLOM</name>
<protein>
    <submittedName>
        <fullName evidence="1">Uncharacterized protein</fullName>
    </submittedName>
</protein>
<evidence type="ECO:0000313" key="1">
    <source>
        <dbReference type="EMBL" id="RIB03837.1"/>
    </source>
</evidence>
<sequence>MLINSDQYYNISVPYIYCLPIYNLKVIYNSSKKVLTRINSFFELGRINSSQVQALSDVTVPVAYLILHLHRLPVLPS</sequence>
<evidence type="ECO:0000313" key="2">
    <source>
        <dbReference type="Proteomes" id="UP000266673"/>
    </source>
</evidence>
<proteinExistence type="predicted"/>
<dbReference type="AlphaFoldDB" id="A0A397U480"/>
<reference evidence="1 2" key="1">
    <citation type="submission" date="2018-06" db="EMBL/GenBank/DDBJ databases">
        <title>Comparative genomics reveals the genomic features of Rhizophagus irregularis, R. cerebriforme, R. diaphanum and Gigaspora rosea, and their symbiotic lifestyle signature.</title>
        <authorList>
            <person name="Morin E."/>
            <person name="San Clemente H."/>
            <person name="Chen E.C.H."/>
            <person name="De La Providencia I."/>
            <person name="Hainaut M."/>
            <person name="Kuo A."/>
            <person name="Kohler A."/>
            <person name="Murat C."/>
            <person name="Tang N."/>
            <person name="Roy S."/>
            <person name="Loubradou J."/>
            <person name="Henrissat B."/>
            <person name="Grigoriev I.V."/>
            <person name="Corradi N."/>
            <person name="Roux C."/>
            <person name="Martin F.M."/>
        </authorList>
    </citation>
    <scope>NUCLEOTIDE SEQUENCE [LARGE SCALE GENOMIC DNA]</scope>
    <source>
        <strain evidence="1 2">DAOM 194757</strain>
    </source>
</reference>
<organism evidence="1 2">
    <name type="scientific">Gigaspora rosea</name>
    <dbReference type="NCBI Taxonomy" id="44941"/>
    <lineage>
        <taxon>Eukaryota</taxon>
        <taxon>Fungi</taxon>
        <taxon>Fungi incertae sedis</taxon>
        <taxon>Mucoromycota</taxon>
        <taxon>Glomeromycotina</taxon>
        <taxon>Glomeromycetes</taxon>
        <taxon>Diversisporales</taxon>
        <taxon>Gigasporaceae</taxon>
        <taxon>Gigaspora</taxon>
    </lineage>
</organism>
<accession>A0A397U480</accession>
<gene>
    <name evidence="1" type="ORF">C2G38_2122163</name>
</gene>
<comment type="caution">
    <text evidence="1">The sequence shown here is derived from an EMBL/GenBank/DDBJ whole genome shotgun (WGS) entry which is preliminary data.</text>
</comment>
<dbReference type="Proteomes" id="UP000266673">
    <property type="component" value="Unassembled WGS sequence"/>
</dbReference>
<keyword evidence="2" id="KW-1185">Reference proteome</keyword>
<dbReference type="EMBL" id="QKWP01002313">
    <property type="protein sequence ID" value="RIB03837.1"/>
    <property type="molecule type" value="Genomic_DNA"/>
</dbReference>